<name>A0ACA9KQN2_9GLOM</name>
<gene>
    <name evidence="1" type="ORF">ACOLOM_LOCUS2144</name>
</gene>
<reference evidence="1" key="1">
    <citation type="submission" date="2021-06" db="EMBL/GenBank/DDBJ databases">
        <authorList>
            <person name="Kallberg Y."/>
            <person name="Tangrot J."/>
            <person name="Rosling A."/>
        </authorList>
    </citation>
    <scope>NUCLEOTIDE SEQUENCE</scope>
    <source>
        <strain evidence="1">CL356</strain>
    </source>
</reference>
<accession>A0ACA9KQN2</accession>
<comment type="caution">
    <text evidence="1">The sequence shown here is derived from an EMBL/GenBank/DDBJ whole genome shotgun (WGS) entry which is preliminary data.</text>
</comment>
<dbReference type="EMBL" id="CAJVPT010002671">
    <property type="protein sequence ID" value="CAG8485052.1"/>
    <property type="molecule type" value="Genomic_DNA"/>
</dbReference>
<organism evidence="1 2">
    <name type="scientific">Acaulospora colombiana</name>
    <dbReference type="NCBI Taxonomy" id="27376"/>
    <lineage>
        <taxon>Eukaryota</taxon>
        <taxon>Fungi</taxon>
        <taxon>Fungi incertae sedis</taxon>
        <taxon>Mucoromycota</taxon>
        <taxon>Glomeromycotina</taxon>
        <taxon>Glomeromycetes</taxon>
        <taxon>Diversisporales</taxon>
        <taxon>Acaulosporaceae</taxon>
        <taxon>Acaulospora</taxon>
    </lineage>
</organism>
<dbReference type="Proteomes" id="UP000789525">
    <property type="component" value="Unassembled WGS sequence"/>
</dbReference>
<keyword evidence="2" id="KW-1185">Reference proteome</keyword>
<sequence>MKVKIVKAKVGSRKKKIVNSSEKNYESITIPTEVLVEKYDSKTPNYILLGNNWFYGRNNDGLQTYLPEIVTDAENAFVRTTLRIKDLSRKQWARPTKYFLGNRKIHYPTDQISLQLLIRALLIQILQTTIQVILPHLGLDHASHNEASISDTNLITL</sequence>
<evidence type="ECO:0000313" key="2">
    <source>
        <dbReference type="Proteomes" id="UP000789525"/>
    </source>
</evidence>
<evidence type="ECO:0000313" key="1">
    <source>
        <dbReference type="EMBL" id="CAG8485052.1"/>
    </source>
</evidence>
<protein>
    <submittedName>
        <fullName evidence="1">9797_t:CDS:1</fullName>
    </submittedName>
</protein>
<proteinExistence type="predicted"/>